<comment type="caution">
    <text evidence="1">The sequence shown here is derived from an EMBL/GenBank/DDBJ whole genome shotgun (WGS) entry which is preliminary data.</text>
</comment>
<proteinExistence type="predicted"/>
<dbReference type="Proteomes" id="UP000742786">
    <property type="component" value="Unassembled WGS sequence"/>
</dbReference>
<evidence type="ECO:0000313" key="1">
    <source>
        <dbReference type="EMBL" id="CAG4882185.1"/>
    </source>
</evidence>
<dbReference type="EMBL" id="CAJQUM010000001">
    <property type="protein sequence ID" value="CAG4882185.1"/>
    <property type="molecule type" value="Genomic_DNA"/>
</dbReference>
<protein>
    <submittedName>
        <fullName evidence="1">Uncharacterized protein</fullName>
    </submittedName>
</protein>
<sequence length="106" mass="11850">MPPTSSNPSDIVLGEVDHEVVKLDFSGFIRFAKKVYEPCEHYVGCLDALAEFEFICQDSHSFVVRVRHKYQEFGGDGLRIDDEFHGCIALATCVIDVVPHADIPLP</sequence>
<dbReference type="AlphaFoldDB" id="A0A916N132"/>
<reference evidence="1" key="1">
    <citation type="submission" date="2021-04" db="EMBL/GenBank/DDBJ databases">
        <authorList>
            <person name="Hornung B."/>
        </authorList>
    </citation>
    <scope>NUCLEOTIDE SEQUENCE</scope>
    <source>
        <strain evidence="1">G5G6</strain>
    </source>
</reference>
<name>A0A916N132_9PROT</name>
<gene>
    <name evidence="1" type="ORF">GTOL_10067</name>
</gene>
<organism evidence="1 2">
    <name type="scientific">Georgfuchsia toluolica</name>
    <dbReference type="NCBI Taxonomy" id="424218"/>
    <lineage>
        <taxon>Bacteria</taxon>
        <taxon>Pseudomonadati</taxon>
        <taxon>Pseudomonadota</taxon>
        <taxon>Betaproteobacteria</taxon>
        <taxon>Nitrosomonadales</taxon>
        <taxon>Sterolibacteriaceae</taxon>
        <taxon>Georgfuchsia</taxon>
    </lineage>
</organism>
<evidence type="ECO:0000313" key="2">
    <source>
        <dbReference type="Proteomes" id="UP000742786"/>
    </source>
</evidence>
<accession>A0A916N132</accession>
<keyword evidence="2" id="KW-1185">Reference proteome</keyword>